<dbReference type="Proteomes" id="UP000028545">
    <property type="component" value="Unassembled WGS sequence"/>
</dbReference>
<dbReference type="Gene3D" id="3.40.50.150">
    <property type="entry name" value="Vaccinia Virus protein VP39"/>
    <property type="match status" value="1"/>
</dbReference>
<protein>
    <submittedName>
        <fullName evidence="3">tRNA(1)(Val) (Adenine(37)-N(6))-methyltransferase</fullName>
        <ecNumber evidence="3">2.1.1.223</ecNumber>
    </submittedName>
</protein>
<dbReference type="PANTHER" id="PTHR43591:SF10">
    <property type="entry name" value="ABC TRANSMEMBRANE TYPE-1 DOMAIN-CONTAINING PROTEIN-RELATED"/>
    <property type="match status" value="1"/>
</dbReference>
<feature type="region of interest" description="Disordered" evidence="2">
    <location>
        <begin position="1"/>
        <end position="34"/>
    </location>
</feature>
<dbReference type="Pfam" id="PF13489">
    <property type="entry name" value="Methyltransf_23"/>
    <property type="match status" value="1"/>
</dbReference>
<dbReference type="AlphaFoldDB" id="A0A084GBT8"/>
<keyword evidence="3" id="KW-0808">Transferase</keyword>
<proteinExistence type="inferred from homology"/>
<dbReference type="InterPro" id="IPR029063">
    <property type="entry name" value="SAM-dependent_MTases_sf"/>
</dbReference>
<dbReference type="GO" id="GO:0032259">
    <property type="term" value="P:methylation"/>
    <property type="evidence" value="ECO:0007669"/>
    <property type="project" value="UniProtKB-KW"/>
</dbReference>
<dbReference type="CDD" id="cd02440">
    <property type="entry name" value="AdoMet_MTases"/>
    <property type="match status" value="1"/>
</dbReference>
<accession>A0A084GBT8</accession>
<dbReference type="OMA" id="DNFIGCS"/>
<name>A0A084GBT8_PSEDA</name>
<evidence type="ECO:0000256" key="1">
    <source>
        <dbReference type="ARBA" id="ARBA00038158"/>
    </source>
</evidence>
<dbReference type="PANTHER" id="PTHR43591">
    <property type="entry name" value="METHYLTRANSFERASE"/>
    <property type="match status" value="1"/>
</dbReference>
<evidence type="ECO:0000313" key="4">
    <source>
        <dbReference type="Proteomes" id="UP000028545"/>
    </source>
</evidence>
<dbReference type="HOGENOM" id="CLU_010595_0_2_1"/>
<dbReference type="SUPFAM" id="SSF53335">
    <property type="entry name" value="S-adenosyl-L-methionine-dependent methyltransferases"/>
    <property type="match status" value="1"/>
</dbReference>
<dbReference type="EMBL" id="JOWA01000087">
    <property type="protein sequence ID" value="KEZ44800.1"/>
    <property type="molecule type" value="Genomic_DNA"/>
</dbReference>
<dbReference type="OrthoDB" id="2013972at2759"/>
<dbReference type="GO" id="GO:0008168">
    <property type="term" value="F:methyltransferase activity"/>
    <property type="evidence" value="ECO:0007669"/>
    <property type="project" value="UniProtKB-KW"/>
</dbReference>
<dbReference type="GeneID" id="27721983"/>
<dbReference type="VEuPathDB" id="FungiDB:SAPIO_CDS2911"/>
<reference evidence="3 4" key="1">
    <citation type="journal article" date="2014" name="Genome Announc.">
        <title>Draft genome sequence of the pathogenic fungus Scedosporium apiospermum.</title>
        <authorList>
            <person name="Vandeputte P."/>
            <person name="Ghamrawi S."/>
            <person name="Rechenmann M."/>
            <person name="Iltis A."/>
            <person name="Giraud S."/>
            <person name="Fleury M."/>
            <person name="Thornton C."/>
            <person name="Delhaes L."/>
            <person name="Meyer W."/>
            <person name="Papon N."/>
            <person name="Bouchara J.P."/>
        </authorList>
    </citation>
    <scope>NUCLEOTIDE SEQUENCE [LARGE SCALE GENOMIC DNA]</scope>
    <source>
        <strain evidence="3 4">IHEM 14462</strain>
    </source>
</reference>
<dbReference type="KEGG" id="sapo:SAPIO_CDS2911"/>
<comment type="caution">
    <text evidence="3">The sequence shown here is derived from an EMBL/GenBank/DDBJ whole genome shotgun (WGS) entry which is preliminary data.</text>
</comment>
<dbReference type="EC" id="2.1.1.223" evidence="3"/>
<sequence>MSKNSSQASLRAGDSDGEPALDSDNESSTTSVIPSILTSRQIHGRTYQNFSTNTEYWAPNDEKQREAWDMTHGVLLMALDGKLFRAPISPGTICKRILDIGTGTGLWAVDVAQAYPNTEVIGTDITPMQPIFVPNNLSFQLDDAQLPWTFPDNHFDFIHTRGLVGAIKDWPSLYSEIYRCLKPGGWIEHVDFSLEAKADDDSLPKESPLRAWADVLIRAGDKMGRTFRVIDESKNMQLIRDAGFLRVRERRLKLPLGEWHGDAKWKTIGKIMQAMLDDSIDGCGMYVLTCMLGWKLEEAQAYIAQTKKVLKDDSVHAYFEASIVFAQKPLNALS</sequence>
<keyword evidence="4" id="KW-1185">Reference proteome</keyword>
<organism evidence="3 4">
    <name type="scientific">Pseudallescheria apiosperma</name>
    <name type="common">Scedosporium apiospermum</name>
    <dbReference type="NCBI Taxonomy" id="563466"/>
    <lineage>
        <taxon>Eukaryota</taxon>
        <taxon>Fungi</taxon>
        <taxon>Dikarya</taxon>
        <taxon>Ascomycota</taxon>
        <taxon>Pezizomycotina</taxon>
        <taxon>Sordariomycetes</taxon>
        <taxon>Hypocreomycetidae</taxon>
        <taxon>Microascales</taxon>
        <taxon>Microascaceae</taxon>
        <taxon>Scedosporium</taxon>
    </lineage>
</organism>
<feature type="compositionally biased region" description="Acidic residues" evidence="2">
    <location>
        <begin position="15"/>
        <end position="25"/>
    </location>
</feature>
<gene>
    <name evidence="3" type="ORF">SAPIO_CDS2911</name>
</gene>
<evidence type="ECO:0000313" key="3">
    <source>
        <dbReference type="EMBL" id="KEZ44800.1"/>
    </source>
</evidence>
<dbReference type="RefSeq" id="XP_016644599.1">
    <property type="nucleotide sequence ID" value="XM_016785817.1"/>
</dbReference>
<keyword evidence="3" id="KW-0489">Methyltransferase</keyword>
<evidence type="ECO:0000256" key="2">
    <source>
        <dbReference type="SAM" id="MobiDB-lite"/>
    </source>
</evidence>
<comment type="similarity">
    <text evidence="1">Belongs to the methyltransferase superfamily. LaeA methyltransferase family.</text>
</comment>